<accession>A0A0N0ZW84</accession>
<dbReference type="EMBL" id="LJOD01000017">
    <property type="protein sequence ID" value="KPE49569.1"/>
    <property type="molecule type" value="Genomic_DNA"/>
</dbReference>
<evidence type="ECO:0000313" key="2">
    <source>
        <dbReference type="EMBL" id="KPE49569.1"/>
    </source>
</evidence>
<dbReference type="InterPro" id="IPR011083">
    <property type="entry name" value="Phage_tail_collar_dom"/>
</dbReference>
<comment type="caution">
    <text evidence="2">The sequence shown here is derived from an EMBL/GenBank/DDBJ whole genome shotgun (WGS) entry which is preliminary data.</text>
</comment>
<protein>
    <submittedName>
        <fullName evidence="2">Phage tail protein</fullName>
    </submittedName>
</protein>
<evidence type="ECO:0000259" key="1">
    <source>
        <dbReference type="Pfam" id="PF07484"/>
    </source>
</evidence>
<dbReference type="SUPFAM" id="SSF88874">
    <property type="entry name" value="Receptor-binding domain of short tail fibre protein gp12"/>
    <property type="match status" value="1"/>
</dbReference>
<dbReference type="Proteomes" id="UP000037953">
    <property type="component" value="Unassembled WGS sequence"/>
</dbReference>
<proteinExistence type="predicted"/>
<dbReference type="Gene3D" id="3.90.1340.10">
    <property type="entry name" value="Phage tail collar domain"/>
    <property type="match status" value="1"/>
</dbReference>
<reference evidence="3" key="2">
    <citation type="submission" date="2015-09" db="EMBL/GenBank/DDBJ databases">
        <title>Draft genome sequence of a multidrug-resistant Chryseobacterium indologenes isolate from Malaysia.</title>
        <authorList>
            <person name="Yu C.Y."/>
            <person name="Ang G.Y."/>
            <person name="Chan K.-G."/>
        </authorList>
    </citation>
    <scope>NUCLEOTIDE SEQUENCE [LARGE SCALE GENOMIC DNA]</scope>
    <source>
        <strain evidence="3">CI_885</strain>
    </source>
</reference>
<dbReference type="AlphaFoldDB" id="A0A0N0ZW84"/>
<gene>
    <name evidence="2" type="ORF">AOB46_19550</name>
</gene>
<reference evidence="2 3" key="1">
    <citation type="journal article" date="2015" name="Genom Data">
        <title>Draft genome sequence of a multidrug-resistant Chryseobacterium indologenes isolate from Malaysia.</title>
        <authorList>
            <person name="Yu C.Y."/>
            <person name="Ang G.Y."/>
            <person name="Cheng H.J."/>
            <person name="Cheong Y.M."/>
            <person name="Yin W.F."/>
            <person name="Chan K.G."/>
        </authorList>
    </citation>
    <scope>NUCLEOTIDE SEQUENCE [LARGE SCALE GENOMIC DNA]</scope>
    <source>
        <strain evidence="2 3">CI_885</strain>
    </source>
</reference>
<feature type="domain" description="Phage tail collar" evidence="1">
    <location>
        <begin position="6"/>
        <end position="61"/>
    </location>
</feature>
<dbReference type="Pfam" id="PF07484">
    <property type="entry name" value="Collar"/>
    <property type="match status" value="1"/>
</dbReference>
<evidence type="ECO:0000313" key="3">
    <source>
        <dbReference type="Proteomes" id="UP000037953"/>
    </source>
</evidence>
<dbReference type="PATRIC" id="fig|253.9.peg.1880"/>
<organism evidence="2 3">
    <name type="scientific">Chryseobacterium indologenes</name>
    <name type="common">Flavobacterium indologenes</name>
    <dbReference type="NCBI Taxonomy" id="253"/>
    <lineage>
        <taxon>Bacteria</taxon>
        <taxon>Pseudomonadati</taxon>
        <taxon>Bacteroidota</taxon>
        <taxon>Flavobacteriia</taxon>
        <taxon>Flavobacteriales</taxon>
        <taxon>Weeksellaceae</taxon>
        <taxon>Chryseobacterium group</taxon>
        <taxon>Chryseobacterium</taxon>
    </lineage>
</organism>
<dbReference type="InterPro" id="IPR037053">
    <property type="entry name" value="Phage_tail_collar_dom_sf"/>
</dbReference>
<sequence>MEPYLGQIIFVPYNRVPNGWAECNGQLLPISQNAALFSLLGTTFGGNGVTNFALPDMRGRSMIGQGQGPGLSNYVVGENGGTESVTLLSSQMPAHSHTINAVTSEGNENSPAGNLPADTKLLDKEYSSANANTTMKASMVNPAGGSQPHENRSPFLAIRCLIALQGVYPSFN</sequence>
<name>A0A0N0ZW84_CHRID</name>